<dbReference type="Gene3D" id="2.40.160.50">
    <property type="entry name" value="membrane protein fhac: a member of the omp85/tpsb transporter family"/>
    <property type="match status" value="1"/>
</dbReference>
<gene>
    <name evidence="2" type="ORF">AsFPU1_1149</name>
</gene>
<dbReference type="Pfam" id="PF03865">
    <property type="entry name" value="ShlB"/>
    <property type="match status" value="1"/>
</dbReference>
<dbReference type="GO" id="GO:0098046">
    <property type="term" value="C:type V protein secretion system complex"/>
    <property type="evidence" value="ECO:0007669"/>
    <property type="project" value="TreeGrafter"/>
</dbReference>
<dbReference type="Proteomes" id="UP000287247">
    <property type="component" value="Unassembled WGS sequence"/>
</dbReference>
<keyword evidence="3" id="KW-1185">Reference proteome</keyword>
<dbReference type="OrthoDB" id="596066at2"/>
<protein>
    <submittedName>
        <fullName evidence="2">Hemolysin activation/secretion protein</fullName>
    </submittedName>
</protein>
<feature type="domain" description="Haemolysin activator HlyB C-terminal" evidence="1">
    <location>
        <begin position="224"/>
        <end position="534"/>
    </location>
</feature>
<dbReference type="InterPro" id="IPR005565">
    <property type="entry name" value="Hemolysn_activator_HlyB_C"/>
</dbReference>
<accession>A0A401IEZ3</accession>
<name>A0A401IEZ3_APHSA</name>
<dbReference type="Gene3D" id="3.10.20.310">
    <property type="entry name" value="membrane protein fhac"/>
    <property type="match status" value="1"/>
</dbReference>
<reference evidence="3" key="1">
    <citation type="submission" date="2017-05" db="EMBL/GenBank/DDBJ databases">
        <title>Physiological properties and genetic analysis related to exopolysaccharide production of fresh-water unicellular cyanobacterium Aphanothece sacrum, Suizenji Nori, that has been cultured as a food source in Japan.</title>
        <authorList>
            <person name="Kanesaki Y."/>
            <person name="Yoshikawa S."/>
            <person name="Ohki K."/>
        </authorList>
    </citation>
    <scope>NUCLEOTIDE SEQUENCE [LARGE SCALE GENOMIC DNA]</scope>
    <source>
        <strain evidence="3">FPU1</strain>
    </source>
</reference>
<dbReference type="GO" id="GO:0008320">
    <property type="term" value="F:protein transmembrane transporter activity"/>
    <property type="evidence" value="ECO:0007669"/>
    <property type="project" value="TreeGrafter"/>
</dbReference>
<dbReference type="PANTHER" id="PTHR34597">
    <property type="entry name" value="SLR1661 PROTEIN"/>
    <property type="match status" value="1"/>
</dbReference>
<organism evidence="2 3">
    <name type="scientific">Aphanothece sacrum FPU1</name>
    <dbReference type="NCBI Taxonomy" id="1920663"/>
    <lineage>
        <taxon>Bacteria</taxon>
        <taxon>Bacillati</taxon>
        <taxon>Cyanobacteriota</taxon>
        <taxon>Cyanophyceae</taxon>
        <taxon>Oscillatoriophycideae</taxon>
        <taxon>Chroococcales</taxon>
        <taxon>Aphanothecaceae</taxon>
        <taxon>Aphanothece</taxon>
    </lineage>
</organism>
<dbReference type="InterPro" id="IPR051544">
    <property type="entry name" value="TPS_OM_transporter"/>
</dbReference>
<evidence type="ECO:0000313" key="2">
    <source>
        <dbReference type="EMBL" id="GBF79750.1"/>
    </source>
</evidence>
<dbReference type="AlphaFoldDB" id="A0A401IEZ3"/>
<proteinExistence type="predicted"/>
<sequence length="579" mass="65100">MLRLLWHPLIIFSTVLTLIIYPLKGYANHDEFILTQTSASIQSGTNSGLETCPFSFKTHTFSSLDIFLFNLKVADQTVNLIITGNTVFPPAIFTNNEKIKAIEQQTIGKNLTIENLQEIYTNIVDIISQIYLDSGYITSQAINKNISLTANNEIVAINIIEGNLEKIELVGRGRLTLNYLCDRVALGISTPLNITEVEKHLRLLSINPLLESITANLKASGKPGLSILVVTVKEADTLQFRIGVDNLSPPSIGSDRSSVFLSYGNVTGWGDELSTAYYRSTTDGGNTVDTTYRLPLNPQEGTLQLRFIPTWTKVTQPELEAFDITGNKEVYDISFRQPLWRNLSEEFAVSLGLRHQNGQTFINGQLAPIENASSRSSIIQFGQDYLIRDESGFWSFRSQFNFGIDILDATIQSNPIPDGRFFMWLFQGQRVQRWDDNHLMIVQGELQLTPDPLLPDQWFIIGGGQSVRGYRQNIRFGDNGFRLSIEDRITLIRNETDKPILQIAPFMDMGAIWFALGERNLPPFKKFILGTGLGIIWNNVADIEGLSVRLDYGIPVIPLPNLGDNIQEQGFYFQVNYEL</sequence>
<comment type="caution">
    <text evidence="2">The sequence shown here is derived from an EMBL/GenBank/DDBJ whole genome shotgun (WGS) entry which is preliminary data.</text>
</comment>
<evidence type="ECO:0000313" key="3">
    <source>
        <dbReference type="Proteomes" id="UP000287247"/>
    </source>
</evidence>
<evidence type="ECO:0000259" key="1">
    <source>
        <dbReference type="Pfam" id="PF03865"/>
    </source>
</evidence>
<dbReference type="RefSeq" id="WP_124978249.1">
    <property type="nucleotide sequence ID" value="NZ_BDQK01000004.1"/>
</dbReference>
<dbReference type="EMBL" id="BDQK01000004">
    <property type="protein sequence ID" value="GBF79750.1"/>
    <property type="molecule type" value="Genomic_DNA"/>
</dbReference>
<dbReference type="GO" id="GO:0046819">
    <property type="term" value="P:protein secretion by the type V secretion system"/>
    <property type="evidence" value="ECO:0007669"/>
    <property type="project" value="TreeGrafter"/>
</dbReference>
<dbReference type="PANTHER" id="PTHR34597:SF3">
    <property type="entry name" value="OUTER MEMBRANE TRANSPORTER CDIB"/>
    <property type="match status" value="1"/>
</dbReference>